<dbReference type="AlphaFoldDB" id="A0A9W4TV19"/>
<dbReference type="Proteomes" id="UP001152885">
    <property type="component" value="Unassembled WGS sequence"/>
</dbReference>
<feature type="region of interest" description="Disordered" evidence="2">
    <location>
        <begin position="282"/>
        <end position="357"/>
    </location>
</feature>
<keyword evidence="1" id="KW-0175">Coiled coil</keyword>
<evidence type="ECO:0000313" key="5">
    <source>
        <dbReference type="Proteomes" id="UP001152885"/>
    </source>
</evidence>
<feature type="compositionally biased region" description="Polar residues" evidence="2">
    <location>
        <begin position="338"/>
        <end position="357"/>
    </location>
</feature>
<dbReference type="PANTHER" id="PTHR38426">
    <property type="entry name" value="MAINTENANCE OF TELOMERE CAPPING PROTEIN 4"/>
    <property type="match status" value="1"/>
</dbReference>
<reference evidence="4" key="1">
    <citation type="submission" date="2022-12" db="EMBL/GenBank/DDBJ databases">
        <authorList>
            <person name="Brejova B."/>
        </authorList>
    </citation>
    <scope>NUCLEOTIDE SEQUENCE</scope>
</reference>
<sequence>MSQRKVSDTSPKPTPLSSLRLSRIDNELNDNLKSEHNLNYDSIPSSNSSIKDNNQNQFNLDIDDIYTTADFKNKDKSKSKLVVSKEDLKKASELTSLFLDTRKILRADCNIVDSNNDDSLKISSNSSISRNTIIRAEKVKTMIGVKYFYIQRMYEWNESHKESNEHPGVEGVYNPLQILRNRKIRSKYKEYPKPLHLKTLPLACNVFSKYNQPEYNHHRKKPWRMVYAIELNEIIGDTRWRTNHWHELKDPKGNLWFPIKKEKKRDLLKQRLHDKLFDENTTDDEKVKKHRRGRSSVTTTSGSDSEGGIYLFNRISRSKSPRKKHKMKDKMKNIYKGDSSSSSDINVETNSENPLNSQFFKRVNVNLNHSDSSDEIQQQQQNQQQQQPNQQLQQQPSQVPPIITINPTSPPEIGSISNVEFQRSTRKPSQEMIENIENEKPPLNCVEVIDQREKDFVKIQSNLNYFQQCCELKRQYLINIYPVNLELISGKVEYITKDQIFHIFNLISVINDELFPNYEELYLGFIEESKSIIHMINDNYNIKIDTLLSSSDRCLSEINATLSLDLRKINEELDNLENSMIKNKTIRGELKLLHHHHSGDSSGNYKFLYLCLENFIIVLLRVIWVIVNVLNVFIWIIRLVWKMIRLFI</sequence>
<dbReference type="PANTHER" id="PTHR38426:SF1">
    <property type="entry name" value="MAINTENANCE OF TELOMERE CAPPING PROTEIN 4"/>
    <property type="match status" value="1"/>
</dbReference>
<feature type="coiled-coil region" evidence="1">
    <location>
        <begin position="559"/>
        <end position="586"/>
    </location>
</feature>
<feature type="compositionally biased region" description="Low complexity" evidence="2">
    <location>
        <begin position="295"/>
        <end position="308"/>
    </location>
</feature>
<organism evidence="4 5">
    <name type="scientific">Candida verbasci</name>
    <dbReference type="NCBI Taxonomy" id="1227364"/>
    <lineage>
        <taxon>Eukaryota</taxon>
        <taxon>Fungi</taxon>
        <taxon>Dikarya</taxon>
        <taxon>Ascomycota</taxon>
        <taxon>Saccharomycotina</taxon>
        <taxon>Pichiomycetes</taxon>
        <taxon>Debaryomycetaceae</taxon>
        <taxon>Candida/Lodderomyces clade</taxon>
        <taxon>Candida</taxon>
    </lineage>
</organism>
<feature type="compositionally biased region" description="Basic residues" evidence="2">
    <location>
        <begin position="316"/>
        <end position="329"/>
    </location>
</feature>
<evidence type="ECO:0000256" key="2">
    <source>
        <dbReference type="SAM" id="MobiDB-lite"/>
    </source>
</evidence>
<keyword evidence="5" id="KW-1185">Reference proteome</keyword>
<keyword evidence="3" id="KW-1133">Transmembrane helix</keyword>
<gene>
    <name evidence="4" type="ORF">CANVERA_P2176</name>
</gene>
<feature type="region of interest" description="Disordered" evidence="2">
    <location>
        <begin position="34"/>
        <end position="54"/>
    </location>
</feature>
<dbReference type="EMBL" id="CANTUO010000002">
    <property type="protein sequence ID" value="CAI5757663.1"/>
    <property type="molecule type" value="Genomic_DNA"/>
</dbReference>
<feature type="compositionally biased region" description="Polar residues" evidence="2">
    <location>
        <begin position="1"/>
        <end position="20"/>
    </location>
</feature>
<accession>A0A9W4TV19</accession>
<evidence type="ECO:0000256" key="1">
    <source>
        <dbReference type="SAM" id="Coils"/>
    </source>
</evidence>
<evidence type="ECO:0000256" key="3">
    <source>
        <dbReference type="SAM" id="Phobius"/>
    </source>
</evidence>
<proteinExistence type="predicted"/>
<feature type="region of interest" description="Disordered" evidence="2">
    <location>
        <begin position="1"/>
        <end position="22"/>
    </location>
</feature>
<keyword evidence="3" id="KW-0472">Membrane</keyword>
<dbReference type="OrthoDB" id="4064064at2759"/>
<feature type="compositionally biased region" description="Polar residues" evidence="2">
    <location>
        <begin position="39"/>
        <end position="54"/>
    </location>
</feature>
<comment type="caution">
    <text evidence="4">The sequence shown here is derived from an EMBL/GenBank/DDBJ whole genome shotgun (WGS) entry which is preliminary data.</text>
</comment>
<feature type="region of interest" description="Disordered" evidence="2">
    <location>
        <begin position="370"/>
        <end position="415"/>
    </location>
</feature>
<feature type="compositionally biased region" description="Low complexity" evidence="2">
    <location>
        <begin position="377"/>
        <end position="413"/>
    </location>
</feature>
<evidence type="ECO:0000313" key="4">
    <source>
        <dbReference type="EMBL" id="CAI5757663.1"/>
    </source>
</evidence>
<protein>
    <recommendedName>
        <fullName evidence="6">Maintenance of telomere capping protein 4</fullName>
    </recommendedName>
</protein>
<name>A0A9W4TV19_9ASCO</name>
<dbReference type="InterPro" id="IPR038769">
    <property type="entry name" value="MTC4"/>
</dbReference>
<feature type="transmembrane region" description="Helical" evidence="3">
    <location>
        <begin position="615"/>
        <end position="641"/>
    </location>
</feature>
<keyword evidence="3" id="KW-0812">Transmembrane</keyword>
<evidence type="ECO:0008006" key="6">
    <source>
        <dbReference type="Google" id="ProtNLM"/>
    </source>
</evidence>